<reference evidence="3" key="3">
    <citation type="submission" date="2020-01" db="EMBL/GenBank/DDBJ databases">
        <authorList>
            <person name="Cousin F.J."/>
            <person name="Le Guellec R."/>
            <person name="Cretenet M."/>
        </authorList>
    </citation>
    <scope>NUCLEOTIDE SEQUENCE</scope>
    <source>
        <strain evidence="3">UCMA 15228</strain>
    </source>
</reference>
<feature type="domain" description="Transcription regulator PadR N-terminal" evidence="1">
    <location>
        <begin position="18"/>
        <end position="87"/>
    </location>
</feature>
<protein>
    <submittedName>
        <fullName evidence="2">PadR family transcriptional regulator</fullName>
    </submittedName>
</protein>
<dbReference type="SUPFAM" id="SSF46785">
    <property type="entry name" value="Winged helix' DNA-binding domain"/>
    <property type="match status" value="1"/>
</dbReference>
<evidence type="ECO:0000313" key="3">
    <source>
        <dbReference type="EMBL" id="QAS69972.1"/>
    </source>
</evidence>
<organism evidence="2 5">
    <name type="scientific">Oenococcus sicerae</name>
    <dbReference type="NCBI Taxonomy" id="2203724"/>
    <lineage>
        <taxon>Bacteria</taxon>
        <taxon>Bacillati</taxon>
        <taxon>Bacillota</taxon>
        <taxon>Bacilli</taxon>
        <taxon>Lactobacillales</taxon>
        <taxon>Lactobacillaceae</taxon>
        <taxon>Oenococcus</taxon>
    </lineage>
</organism>
<dbReference type="InterPro" id="IPR052509">
    <property type="entry name" value="Metal_resp_DNA-bind_regulator"/>
</dbReference>
<evidence type="ECO:0000313" key="4">
    <source>
        <dbReference type="Proteomes" id="UP000286907"/>
    </source>
</evidence>
<reference evidence="2" key="2">
    <citation type="submission" date="2019-01" db="EMBL/GenBank/DDBJ databases">
        <title>Oenococcus sicerae UCMA17102.</title>
        <authorList>
            <person name="Cousin F.J."/>
            <person name="Le Guellec R."/>
            <person name="Cretenet M."/>
        </authorList>
    </citation>
    <scope>NUCLEOTIDE SEQUENCE</scope>
    <source>
        <strain evidence="2">UCMA17102</strain>
    </source>
</reference>
<dbReference type="InterPro" id="IPR036390">
    <property type="entry name" value="WH_DNA-bd_sf"/>
</dbReference>
<evidence type="ECO:0000313" key="5">
    <source>
        <dbReference type="Proteomes" id="UP001167919"/>
    </source>
</evidence>
<dbReference type="Proteomes" id="UP001167919">
    <property type="component" value="Unassembled WGS sequence"/>
</dbReference>
<dbReference type="Pfam" id="PF03551">
    <property type="entry name" value="PadR"/>
    <property type="match status" value="1"/>
</dbReference>
<dbReference type="EMBL" id="CP029684">
    <property type="protein sequence ID" value="QAS69972.1"/>
    <property type="molecule type" value="Genomic_DNA"/>
</dbReference>
<keyword evidence="4" id="KW-1185">Reference proteome</keyword>
<gene>
    <name evidence="3" type="ORF">DLJ48_05245</name>
    <name evidence="2" type="ORF">EVC35_05170</name>
</gene>
<dbReference type="Proteomes" id="UP000286907">
    <property type="component" value="Chromosome"/>
</dbReference>
<accession>A0AAJ1RAU1</accession>
<evidence type="ECO:0000259" key="1">
    <source>
        <dbReference type="Pfam" id="PF03551"/>
    </source>
</evidence>
<dbReference type="InterPro" id="IPR005149">
    <property type="entry name" value="Tscrpt_reg_PadR_N"/>
</dbReference>
<proteinExistence type="predicted"/>
<dbReference type="EMBL" id="SDWY01000002">
    <property type="protein sequence ID" value="MDN6900395.1"/>
    <property type="molecule type" value="Genomic_DNA"/>
</dbReference>
<dbReference type="PANTHER" id="PTHR33169:SF14">
    <property type="entry name" value="TRANSCRIPTIONAL REGULATOR RV3488"/>
    <property type="match status" value="1"/>
</dbReference>
<dbReference type="RefSeq" id="WP_128686445.1">
    <property type="nucleotide sequence ID" value="NZ_CP029684.2"/>
</dbReference>
<reference evidence="3 4" key="1">
    <citation type="journal article" date="2019" name="Syst. Appl. Microbiol.">
        <title>Oenococcus sicerae sp. nov., isolated from French cider.</title>
        <authorList>
            <person name="Cousin F.J."/>
            <person name="Le Guellec R."/>
            <person name="Chagnot C."/>
            <person name="Goux D."/>
            <person name="Dalmasso M."/>
            <person name="Laplace J.M."/>
            <person name="Cretenet M."/>
        </authorList>
    </citation>
    <scope>NUCLEOTIDE SEQUENCE [LARGE SCALE GENOMIC DNA]</scope>
    <source>
        <strain evidence="3 4">UCMA 15228</strain>
    </source>
</reference>
<dbReference type="InterPro" id="IPR036388">
    <property type="entry name" value="WH-like_DNA-bd_sf"/>
</dbReference>
<sequence>MVQERSSQMLKGILQGCLLVLLSQQEMYGYMISQELAKYGFQNTPKGTIYPLLLNMEKKNLIIGSMHPSADGPERKYYHTSEQGLREKKIFLEQWQDLQQNVNQLIKVEAKS</sequence>
<dbReference type="PANTHER" id="PTHR33169">
    <property type="entry name" value="PADR-FAMILY TRANSCRIPTIONAL REGULATOR"/>
    <property type="match status" value="1"/>
</dbReference>
<name>A0AAJ1RAU1_9LACO</name>
<dbReference type="AlphaFoldDB" id="A0AAJ1RAU1"/>
<evidence type="ECO:0000313" key="2">
    <source>
        <dbReference type="EMBL" id="MDN6900395.1"/>
    </source>
</evidence>
<dbReference type="Gene3D" id="1.10.10.10">
    <property type="entry name" value="Winged helix-like DNA-binding domain superfamily/Winged helix DNA-binding domain"/>
    <property type="match status" value="1"/>
</dbReference>